<organism evidence="4 5">
    <name type="scientific">Uabimicrobium amorphum</name>
    <dbReference type="NCBI Taxonomy" id="2596890"/>
    <lineage>
        <taxon>Bacteria</taxon>
        <taxon>Pseudomonadati</taxon>
        <taxon>Planctomycetota</taxon>
        <taxon>Candidatus Uabimicrobiia</taxon>
        <taxon>Candidatus Uabimicrobiales</taxon>
        <taxon>Candidatus Uabimicrobiaceae</taxon>
        <taxon>Candidatus Uabimicrobium</taxon>
    </lineage>
</organism>
<evidence type="ECO:0000256" key="1">
    <source>
        <dbReference type="ARBA" id="ARBA00022737"/>
    </source>
</evidence>
<dbReference type="SMART" id="SM00028">
    <property type="entry name" value="TPR"/>
    <property type="match status" value="4"/>
</dbReference>
<name>A0A5S9F3X5_UABAM</name>
<dbReference type="OrthoDB" id="556371at2"/>
<dbReference type="InterPro" id="IPR011990">
    <property type="entry name" value="TPR-like_helical_dom_sf"/>
</dbReference>
<evidence type="ECO:0000313" key="4">
    <source>
        <dbReference type="EMBL" id="BBM84932.1"/>
    </source>
</evidence>
<sequence length="594" mass="68559">MSKNICFIGDKDDKILPYLNELRDTGYEVHLNKYNLDKFIAKLHKRKIKLIAIYHDKAQDEFYEKLLKLCSTKKTAHYLQRIPIVVVSFGQINNKVSFAHMVDDIILLPANLEEKISAWIYMAEEKNSESTWNKRTFILEDKLESIRKNLRRGNFGLAVSSLTQVQTVLETFPSKKDEVRKLSIILEAISVLIEKGQTLPLISQINAIEITSIAWDTKIDEILHGGERAKEGLTRALSVDEFRKERKTKKVHVAEDIPQYVPEEEAEVLEVRDEDASFARVLLDQNIISKQQLENALREQLDIQRKGEILPLCNIMLMNNVIVPKDIIRVFGDDAITNFFCTSCNINYRVLNLAKEPAENFQCRQCRNSLQEAIDSGEIFVIPASVEEMKIPNTEEVTLENIPWCLDKAAILAKNKQVDEALDIYNKILELDPKNELCRIGRSRLFIENKAYGNAIDEANEVLVHNPGNYQSICHRGVARYYTGELDHCIKDLSILIKKGIHNFMSYSTRGKAYYHKKQYTKCIEDLTESISRASDFVKGYIYRGRAHLHLGNYNEAIRDLRKAIHINPKYPNRDEVKTLIEIAEQKREEKKDE</sequence>
<gene>
    <name evidence="4" type="ORF">UABAM_03293</name>
</gene>
<reference evidence="4 5" key="1">
    <citation type="submission" date="2019-08" db="EMBL/GenBank/DDBJ databases">
        <title>Complete genome sequence of Candidatus Uab amorphum.</title>
        <authorList>
            <person name="Shiratori T."/>
            <person name="Suzuki S."/>
            <person name="Kakizawa Y."/>
            <person name="Ishida K."/>
        </authorList>
    </citation>
    <scope>NUCLEOTIDE SEQUENCE [LARGE SCALE GENOMIC DNA]</scope>
    <source>
        <strain evidence="4 5">SRT547</strain>
    </source>
</reference>
<dbReference type="SUPFAM" id="SSF48452">
    <property type="entry name" value="TPR-like"/>
    <property type="match status" value="1"/>
</dbReference>
<dbReference type="Proteomes" id="UP000326354">
    <property type="component" value="Chromosome"/>
</dbReference>
<dbReference type="PROSITE" id="PS50005">
    <property type="entry name" value="TPR"/>
    <property type="match status" value="2"/>
</dbReference>
<dbReference type="PROSITE" id="PS50293">
    <property type="entry name" value="TPR_REGION"/>
    <property type="match status" value="1"/>
</dbReference>
<dbReference type="AlphaFoldDB" id="A0A5S9F3X5"/>
<feature type="repeat" description="TPR" evidence="3">
    <location>
        <begin position="402"/>
        <end position="435"/>
    </location>
</feature>
<dbReference type="InterPro" id="IPR050498">
    <property type="entry name" value="Ycf3"/>
</dbReference>
<accession>A0A5S9F3X5</accession>
<dbReference type="InterPro" id="IPR019734">
    <property type="entry name" value="TPR_rpt"/>
</dbReference>
<proteinExistence type="predicted"/>
<keyword evidence="1" id="KW-0677">Repeat</keyword>
<dbReference type="Pfam" id="PF13181">
    <property type="entry name" value="TPR_8"/>
    <property type="match status" value="1"/>
</dbReference>
<feature type="repeat" description="TPR" evidence="3">
    <location>
        <begin position="538"/>
        <end position="571"/>
    </location>
</feature>
<evidence type="ECO:0000256" key="3">
    <source>
        <dbReference type="PROSITE-ProRule" id="PRU00339"/>
    </source>
</evidence>
<evidence type="ECO:0000256" key="2">
    <source>
        <dbReference type="ARBA" id="ARBA00022803"/>
    </source>
</evidence>
<keyword evidence="2 3" id="KW-0802">TPR repeat</keyword>
<dbReference type="PANTHER" id="PTHR44858:SF1">
    <property type="entry name" value="UDP-N-ACETYLGLUCOSAMINE--PEPTIDE N-ACETYLGLUCOSAMINYLTRANSFERASE SPINDLY-RELATED"/>
    <property type="match status" value="1"/>
</dbReference>
<protein>
    <recommendedName>
        <fullName evidence="6">Tetratricopeptide repeat protein</fullName>
    </recommendedName>
</protein>
<dbReference type="Gene3D" id="1.25.40.10">
    <property type="entry name" value="Tetratricopeptide repeat domain"/>
    <property type="match status" value="2"/>
</dbReference>
<keyword evidence="5" id="KW-1185">Reference proteome</keyword>
<evidence type="ECO:0000313" key="5">
    <source>
        <dbReference type="Proteomes" id="UP000326354"/>
    </source>
</evidence>
<dbReference type="Pfam" id="PF00515">
    <property type="entry name" value="TPR_1"/>
    <property type="match status" value="1"/>
</dbReference>
<dbReference type="RefSeq" id="WP_151969059.1">
    <property type="nucleotide sequence ID" value="NZ_AP019860.1"/>
</dbReference>
<dbReference type="EMBL" id="AP019860">
    <property type="protein sequence ID" value="BBM84932.1"/>
    <property type="molecule type" value="Genomic_DNA"/>
</dbReference>
<dbReference type="PANTHER" id="PTHR44858">
    <property type="entry name" value="TETRATRICOPEPTIDE REPEAT PROTEIN 6"/>
    <property type="match status" value="1"/>
</dbReference>
<dbReference type="KEGG" id="uam:UABAM_03293"/>
<evidence type="ECO:0008006" key="6">
    <source>
        <dbReference type="Google" id="ProtNLM"/>
    </source>
</evidence>